<keyword evidence="2" id="KW-0012">Acyltransferase</keyword>
<proteinExistence type="predicted"/>
<accession>A0ABP4NZF6</accession>
<dbReference type="Gene3D" id="3.40.630.30">
    <property type="match status" value="1"/>
</dbReference>
<evidence type="ECO:0000313" key="4">
    <source>
        <dbReference type="EMBL" id="GAA1570892.1"/>
    </source>
</evidence>
<dbReference type="InterPro" id="IPR000182">
    <property type="entry name" value="GNAT_dom"/>
</dbReference>
<comment type="caution">
    <text evidence="4">The sequence shown here is derived from an EMBL/GenBank/DDBJ whole genome shotgun (WGS) entry which is preliminary data.</text>
</comment>
<keyword evidence="5" id="KW-1185">Reference proteome</keyword>
<evidence type="ECO:0000256" key="1">
    <source>
        <dbReference type="ARBA" id="ARBA00022679"/>
    </source>
</evidence>
<evidence type="ECO:0000259" key="3">
    <source>
        <dbReference type="PROSITE" id="PS51186"/>
    </source>
</evidence>
<organism evidence="4 5">
    <name type="scientific">Dactylosporangium maewongense</name>
    <dbReference type="NCBI Taxonomy" id="634393"/>
    <lineage>
        <taxon>Bacteria</taxon>
        <taxon>Bacillati</taxon>
        <taxon>Actinomycetota</taxon>
        <taxon>Actinomycetes</taxon>
        <taxon>Micromonosporales</taxon>
        <taxon>Micromonosporaceae</taxon>
        <taxon>Dactylosporangium</taxon>
    </lineage>
</organism>
<dbReference type="Proteomes" id="UP001501470">
    <property type="component" value="Unassembled WGS sequence"/>
</dbReference>
<sequence>MRLCATLAGMSQDLSIVELDADDPAAVDAAFTIGNEAILADLPDFPPSCRAEHEVRVRLPMPGTDRHTFLAYRDGLAVGLVQADLPIFDNLNKSFLDVLVLKEHRRRGVGRALFRHAVGFGLARGRTSVMGFSVITDAGGAPTGSSAPFAAALGLDNKLLDVRRRLDLSTADDAELARMLATSRPKAAGYSTVQWGNTPPEELLEDMALLDSSFLDEAPKGDLDLEAEKVDADRLRRVYETRARYGARPYETGVIHDATGRLVALSALRMSKTVDWHAWQQITLVHPAHRGHRLGLISKLVNLQTMRAQEPAVRIVDTFNAEVNSHMIAINEAMGFRALDRWANWQASVA</sequence>
<dbReference type="InterPro" id="IPR050832">
    <property type="entry name" value="Bact_Acetyltransf"/>
</dbReference>
<dbReference type="PANTHER" id="PTHR43877:SF8">
    <property type="entry name" value="N-ACETYLGLUTAMATE SYNTHASE-RELATED"/>
    <property type="match status" value="1"/>
</dbReference>
<dbReference type="PANTHER" id="PTHR43877">
    <property type="entry name" value="AMINOALKYLPHOSPHONATE N-ACETYLTRANSFERASE-RELATED-RELATED"/>
    <property type="match status" value="1"/>
</dbReference>
<dbReference type="PROSITE" id="PS51186">
    <property type="entry name" value="GNAT"/>
    <property type="match status" value="1"/>
</dbReference>
<feature type="domain" description="N-acetyltransferase" evidence="3">
    <location>
        <begin position="17"/>
        <end position="175"/>
    </location>
</feature>
<dbReference type="InterPro" id="IPR016181">
    <property type="entry name" value="Acyl_CoA_acyltransferase"/>
</dbReference>
<dbReference type="Pfam" id="PF00583">
    <property type="entry name" value="Acetyltransf_1"/>
    <property type="match status" value="1"/>
</dbReference>
<evidence type="ECO:0000313" key="5">
    <source>
        <dbReference type="Proteomes" id="UP001501470"/>
    </source>
</evidence>
<dbReference type="CDD" id="cd04301">
    <property type="entry name" value="NAT_SF"/>
    <property type="match status" value="1"/>
</dbReference>
<evidence type="ECO:0000256" key="2">
    <source>
        <dbReference type="ARBA" id="ARBA00023315"/>
    </source>
</evidence>
<reference evidence="5" key="1">
    <citation type="journal article" date="2019" name="Int. J. Syst. Evol. Microbiol.">
        <title>The Global Catalogue of Microorganisms (GCM) 10K type strain sequencing project: providing services to taxonomists for standard genome sequencing and annotation.</title>
        <authorList>
            <consortium name="The Broad Institute Genomics Platform"/>
            <consortium name="The Broad Institute Genome Sequencing Center for Infectious Disease"/>
            <person name="Wu L."/>
            <person name="Ma J."/>
        </authorList>
    </citation>
    <scope>NUCLEOTIDE SEQUENCE [LARGE SCALE GENOMIC DNA]</scope>
    <source>
        <strain evidence="5">JCM 15933</strain>
    </source>
</reference>
<gene>
    <name evidence="4" type="ORF">GCM10009827_110920</name>
</gene>
<keyword evidence="1" id="KW-0808">Transferase</keyword>
<dbReference type="SUPFAM" id="SSF55729">
    <property type="entry name" value="Acyl-CoA N-acyltransferases (Nat)"/>
    <property type="match status" value="2"/>
</dbReference>
<protein>
    <submittedName>
        <fullName evidence="4">GNAT family N-acetyltransferase</fullName>
    </submittedName>
</protein>
<dbReference type="EMBL" id="BAAAQD010000045">
    <property type="protein sequence ID" value="GAA1570892.1"/>
    <property type="molecule type" value="Genomic_DNA"/>
</dbReference>
<name>A0ABP4NZF6_9ACTN</name>